<evidence type="ECO:0000313" key="2">
    <source>
        <dbReference type="EMBL" id="MBP1854974.1"/>
    </source>
</evidence>
<evidence type="ECO:0000313" key="3">
    <source>
        <dbReference type="Proteomes" id="UP000767291"/>
    </source>
</evidence>
<dbReference type="InterPro" id="IPR017896">
    <property type="entry name" value="4Fe4S_Fe-S-bd"/>
</dbReference>
<proteinExistence type="predicted"/>
<dbReference type="SUPFAM" id="SSF53920">
    <property type="entry name" value="Fe-only hydrogenase"/>
    <property type="match status" value="1"/>
</dbReference>
<dbReference type="Proteomes" id="UP000767291">
    <property type="component" value="Unassembled WGS sequence"/>
</dbReference>
<name>A0ABS4EAL8_9FIRM</name>
<keyword evidence="3" id="KW-1185">Reference proteome</keyword>
<accession>A0ABS4EAL8</accession>
<dbReference type="PROSITE" id="PS51379">
    <property type="entry name" value="4FE4S_FER_2"/>
    <property type="match status" value="1"/>
</dbReference>
<organism evidence="2 3">
    <name type="scientific">Metaclostridioides mangenotii</name>
    <dbReference type="NCBI Taxonomy" id="1540"/>
    <lineage>
        <taxon>Bacteria</taxon>
        <taxon>Bacillati</taxon>
        <taxon>Bacillota</taxon>
        <taxon>Clostridia</taxon>
        <taxon>Peptostreptococcales</taxon>
        <taxon>Peptostreptococcaceae</taxon>
        <taxon>Metaclostridioides</taxon>
    </lineage>
</organism>
<evidence type="ECO:0000259" key="1">
    <source>
        <dbReference type="PROSITE" id="PS51379"/>
    </source>
</evidence>
<protein>
    <submittedName>
        <fullName evidence="2">Iron only hydrogenase large subunit-like protein</fullName>
    </submittedName>
</protein>
<dbReference type="Pfam" id="PF02906">
    <property type="entry name" value="Fe_hyd_lg_C"/>
    <property type="match status" value="1"/>
</dbReference>
<dbReference type="InterPro" id="IPR050340">
    <property type="entry name" value="Cytosolic_Fe-S_CAF"/>
</dbReference>
<dbReference type="InterPro" id="IPR004108">
    <property type="entry name" value="Fe_hydrogenase_lsu_C"/>
</dbReference>
<reference evidence="2 3" key="1">
    <citation type="submission" date="2021-03" db="EMBL/GenBank/DDBJ databases">
        <title>Genomic Encyclopedia of Type Strains, Phase IV (KMG-IV): sequencing the most valuable type-strain genomes for metagenomic binning, comparative biology and taxonomic classification.</title>
        <authorList>
            <person name="Goeker M."/>
        </authorList>
    </citation>
    <scope>NUCLEOTIDE SEQUENCE [LARGE SCALE GENOMIC DNA]</scope>
    <source>
        <strain evidence="2 3">DSM 1289</strain>
    </source>
</reference>
<sequence>MNNVESEVKILDKYKMMIFNELVKSIWYDKTDDIDKIPDRILNEDSTYEEKFDKQTIVNLIRIVMGLEAADDSPKTIKDILQEAKDLGEIKEPIVSVIKDACKYCDQNNGEDESCTVRDKHMSHHEESSCSTCGDCISACKLGAISDKIQFVPMIDLLKDDNKPVYAIVAPAFVGQFGNEATPGKLRSALKEMGFKDMVEVSLAADMLTAKEAYEYQHHIENKESGYFITSCCCPIWVSLIQHSFPEIIENVSPSVSPMVACGRAIKFLDPDAKVVFIGPCIAKKKEAILDDIKDAVDFVLTFKELEEIFDALEIKPEELEDEERTEASAAGRVYARTGGVSKAVESSVKRLNKDIPFVATSFDGAKNCKEGMKKVINKELEATFIEGMGCVGGCVGGPKRILSVEEGTQNVNDYCDATNMETPFDNVNVLQFLTSLGIKRLESLGEKEEEQVKNIFSRDFENKK</sequence>
<dbReference type="Gene3D" id="3.30.70.20">
    <property type="match status" value="1"/>
</dbReference>
<dbReference type="EMBL" id="JAGGJX010000002">
    <property type="protein sequence ID" value="MBP1854974.1"/>
    <property type="molecule type" value="Genomic_DNA"/>
</dbReference>
<dbReference type="InterPro" id="IPR009016">
    <property type="entry name" value="Fe_hydrogenase"/>
</dbReference>
<comment type="caution">
    <text evidence="2">The sequence shown here is derived from an EMBL/GenBank/DDBJ whole genome shotgun (WGS) entry which is preliminary data.</text>
</comment>
<gene>
    <name evidence="2" type="ORF">J2Z43_001367</name>
</gene>
<dbReference type="PANTHER" id="PTHR11615">
    <property type="entry name" value="NITRATE, FORMATE, IRON DEHYDROGENASE"/>
    <property type="match status" value="1"/>
</dbReference>
<feature type="domain" description="4Fe-4S ferredoxin-type" evidence="1">
    <location>
        <begin position="120"/>
        <end position="150"/>
    </location>
</feature>
<dbReference type="Gene3D" id="3.40.50.1780">
    <property type="match status" value="1"/>
</dbReference>
<dbReference type="RefSeq" id="WP_209456470.1">
    <property type="nucleotide sequence ID" value="NZ_BAAACS010000002.1"/>
</dbReference>
<dbReference type="Gene3D" id="3.40.950.10">
    <property type="entry name" value="Fe-only Hydrogenase (Larger Subunit), Chain L, domain 3"/>
    <property type="match status" value="1"/>
</dbReference>